<dbReference type="GO" id="GO:0140664">
    <property type="term" value="F:ATP-dependent DNA damage sensor activity"/>
    <property type="evidence" value="ECO:0007669"/>
    <property type="project" value="InterPro"/>
</dbReference>
<dbReference type="SUPFAM" id="SSF54211">
    <property type="entry name" value="Ribosomal protein S5 domain 2-like"/>
    <property type="match status" value="1"/>
</dbReference>
<dbReference type="EMBL" id="LN614827">
    <property type="protein sequence ID" value="CEG55837.1"/>
    <property type="molecule type" value="Genomic_DNA"/>
</dbReference>
<dbReference type="InterPro" id="IPR014762">
    <property type="entry name" value="DNA_mismatch_repair_CS"/>
</dbReference>
<evidence type="ECO:0000259" key="6">
    <source>
        <dbReference type="SMART" id="SM01340"/>
    </source>
</evidence>
<dbReference type="InterPro" id="IPR014721">
    <property type="entry name" value="Ribsml_uS5_D2-typ_fold_subgr"/>
</dbReference>
<comment type="function">
    <text evidence="5">This protein is involved in the repair of mismatches in DNA. It is required for dam-dependent methyl-directed DNA mismatch repair. May act as a 'molecular matchmaker', a protein that promotes the formation of a stable complex between two or more DNA-binding proteins in an ATP-dependent manner without itself being part of a final effector complex.</text>
</comment>
<evidence type="ECO:0000256" key="2">
    <source>
        <dbReference type="ARBA" id="ARBA00021975"/>
    </source>
</evidence>
<dbReference type="PANTHER" id="PTHR10073">
    <property type="entry name" value="DNA MISMATCH REPAIR PROTEIN MLH, PMS, MUTL"/>
    <property type="match status" value="1"/>
</dbReference>
<evidence type="ECO:0000313" key="8">
    <source>
        <dbReference type="Proteomes" id="UP000032430"/>
    </source>
</evidence>
<dbReference type="InterPro" id="IPR037198">
    <property type="entry name" value="MutL_C_sf"/>
</dbReference>
<dbReference type="Pfam" id="PF01119">
    <property type="entry name" value="DNA_mis_repair"/>
    <property type="match status" value="1"/>
</dbReference>
<dbReference type="InterPro" id="IPR020568">
    <property type="entry name" value="Ribosomal_Su5_D2-typ_SF"/>
</dbReference>
<dbReference type="InterPro" id="IPR042121">
    <property type="entry name" value="MutL_C_regsub"/>
</dbReference>
<dbReference type="GO" id="GO:0005524">
    <property type="term" value="F:ATP binding"/>
    <property type="evidence" value="ECO:0007669"/>
    <property type="project" value="InterPro"/>
</dbReference>
<dbReference type="GO" id="GO:0030983">
    <property type="term" value="F:mismatched DNA binding"/>
    <property type="evidence" value="ECO:0007669"/>
    <property type="project" value="InterPro"/>
</dbReference>
<keyword evidence="3 5" id="KW-0227">DNA damage</keyword>
<dbReference type="Gene3D" id="3.30.1370.100">
    <property type="entry name" value="MutL, C-terminal domain, regulatory subdomain"/>
    <property type="match status" value="1"/>
</dbReference>
<evidence type="ECO:0000256" key="4">
    <source>
        <dbReference type="ARBA" id="ARBA00023204"/>
    </source>
</evidence>
<sequence length="608" mass="68720">MRIHQLSSAIANQIAAGEVIERPASVVKELLENSLDAGADAISIEIGYGGLNQIKISDNGHGIIAEDLPLAVAAHATSKITTLDDLYAINSMGFRGEALASIASVAKVTISSKTAHQEHAMMLQVQNGQHVLSPCARTIGTTIDVVDLFFNAPVRKRFLKNEKLEFQAIELVIKRFALSAPHINLIVKHNGKLVLSLPAAIHEQAKRDRMAKIFGSSFIKDAIYLDVERGAMRLYGWISGPNYQRSQNDRQWVYINQRMIKDKLINHALKQTYDGMLYPGRFPACLLYFTINTAEVDVNVHPTKHEVRFQQPRLVHDFFTSQLSAALQSDGQNNTEQTLQDDSSGVTSSFNSKLYDVAGEAINMAYSFESTNKTSDVGRPYRFLEESDERYESNFYQNKLELAEPLTSQASYVAPLRPLGSAQAKKNLYSDIDECSWVALNNQYSLVFIEQQPYIVDVLVLQQKWLLEQLQQASTPLESRPLLVPVRYSLSLKLKERIEELQHYIEQLGIRSEWSIKEDKLLIRSIPIYVPYLDLRLFLEAVADLQCIQISSLLELMSQMQRFDPKLLAIEERMALNQFLLKVQNQKSQFHGVFKALSADDCRMLLHV</sequence>
<dbReference type="Pfam" id="PF08676">
    <property type="entry name" value="MutL_C"/>
    <property type="match status" value="1"/>
</dbReference>
<feature type="domain" description="DNA mismatch repair protein S5" evidence="6">
    <location>
        <begin position="210"/>
        <end position="328"/>
    </location>
</feature>
<dbReference type="HOGENOM" id="CLU_004131_5_1_6"/>
<evidence type="ECO:0000256" key="1">
    <source>
        <dbReference type="ARBA" id="ARBA00006082"/>
    </source>
</evidence>
<dbReference type="PANTHER" id="PTHR10073:SF12">
    <property type="entry name" value="DNA MISMATCH REPAIR PROTEIN MLH1"/>
    <property type="match status" value="1"/>
</dbReference>
<dbReference type="InterPro" id="IPR014790">
    <property type="entry name" value="MutL_C"/>
</dbReference>
<dbReference type="GO" id="GO:0016887">
    <property type="term" value="F:ATP hydrolysis activity"/>
    <property type="evidence" value="ECO:0007669"/>
    <property type="project" value="InterPro"/>
</dbReference>
<dbReference type="STRING" id="1212491.LFA_0367"/>
<dbReference type="FunFam" id="3.30.565.10:FF:000003">
    <property type="entry name" value="DNA mismatch repair endonuclease MutL"/>
    <property type="match status" value="1"/>
</dbReference>
<evidence type="ECO:0000256" key="3">
    <source>
        <dbReference type="ARBA" id="ARBA00022763"/>
    </source>
</evidence>
<dbReference type="InterPro" id="IPR038973">
    <property type="entry name" value="MutL/Mlh/Pms-like"/>
</dbReference>
<dbReference type="Pfam" id="PF13589">
    <property type="entry name" value="HATPase_c_3"/>
    <property type="match status" value="1"/>
</dbReference>
<dbReference type="InterPro" id="IPR020667">
    <property type="entry name" value="DNA_mismatch_repair_MutL"/>
</dbReference>
<dbReference type="GO" id="GO:0032300">
    <property type="term" value="C:mismatch repair complex"/>
    <property type="evidence" value="ECO:0007669"/>
    <property type="project" value="InterPro"/>
</dbReference>
<dbReference type="SMART" id="SM01340">
    <property type="entry name" value="DNA_mis_repair"/>
    <property type="match status" value="1"/>
</dbReference>
<dbReference type="GO" id="GO:0006298">
    <property type="term" value="P:mismatch repair"/>
    <property type="evidence" value="ECO:0007669"/>
    <property type="project" value="UniProtKB-UniRule"/>
</dbReference>
<keyword evidence="4 5" id="KW-0234">DNA repair</keyword>
<dbReference type="SUPFAM" id="SSF55874">
    <property type="entry name" value="ATPase domain of HSP90 chaperone/DNA topoisomerase II/histidine kinase"/>
    <property type="match status" value="1"/>
</dbReference>
<name>A0A098G020_9GAMM</name>
<evidence type="ECO:0000313" key="7">
    <source>
        <dbReference type="EMBL" id="CEG55837.1"/>
    </source>
</evidence>
<dbReference type="PROSITE" id="PS00058">
    <property type="entry name" value="DNA_MISMATCH_REPAIR_1"/>
    <property type="match status" value="1"/>
</dbReference>
<keyword evidence="8" id="KW-1185">Reference proteome</keyword>
<dbReference type="Proteomes" id="UP000032430">
    <property type="component" value="Chromosome I"/>
</dbReference>
<dbReference type="HAMAP" id="MF_00149">
    <property type="entry name" value="DNA_mis_repair"/>
    <property type="match status" value="1"/>
</dbReference>
<dbReference type="InterPro" id="IPR036890">
    <property type="entry name" value="HATPase_C_sf"/>
</dbReference>
<comment type="similarity">
    <text evidence="1 5">Belongs to the DNA mismatch repair MutL/HexB family.</text>
</comment>
<dbReference type="AlphaFoldDB" id="A0A098G020"/>
<accession>A0A098G020</accession>
<reference evidence="8" key="1">
    <citation type="submission" date="2014-09" db="EMBL/GenBank/DDBJ databases">
        <authorList>
            <person name="Gomez-Valero L."/>
        </authorList>
    </citation>
    <scope>NUCLEOTIDE SEQUENCE [LARGE SCALE GENOMIC DNA]</scope>
    <source>
        <strain evidence="8">ATCC700992</strain>
    </source>
</reference>
<dbReference type="Gene3D" id="3.30.565.10">
    <property type="entry name" value="Histidine kinase-like ATPase, C-terminal domain"/>
    <property type="match status" value="1"/>
</dbReference>
<proteinExistence type="inferred from homology"/>
<dbReference type="Gene3D" id="3.30.230.10">
    <property type="match status" value="1"/>
</dbReference>
<dbReference type="InterPro" id="IPR002099">
    <property type="entry name" value="MutL/Mlh/PMS"/>
</dbReference>
<evidence type="ECO:0000256" key="5">
    <source>
        <dbReference type="HAMAP-Rule" id="MF_00149"/>
    </source>
</evidence>
<gene>
    <name evidence="5 7" type="primary">mutL</name>
    <name evidence="7" type="ORF">LFA_0367</name>
</gene>
<dbReference type="SUPFAM" id="SSF118116">
    <property type="entry name" value="DNA mismatch repair protein MutL"/>
    <property type="match status" value="1"/>
</dbReference>
<dbReference type="CDD" id="cd16926">
    <property type="entry name" value="HATPase_MutL-MLH-PMS-like"/>
    <property type="match status" value="1"/>
</dbReference>
<dbReference type="NCBIfam" id="TIGR00585">
    <property type="entry name" value="mutl"/>
    <property type="match status" value="1"/>
</dbReference>
<organism evidence="7 8">
    <name type="scientific">Legionella fallonii LLAP-10</name>
    <dbReference type="NCBI Taxonomy" id="1212491"/>
    <lineage>
        <taxon>Bacteria</taxon>
        <taxon>Pseudomonadati</taxon>
        <taxon>Pseudomonadota</taxon>
        <taxon>Gammaproteobacteria</taxon>
        <taxon>Legionellales</taxon>
        <taxon>Legionellaceae</taxon>
        <taxon>Legionella</taxon>
    </lineage>
</organism>
<protein>
    <recommendedName>
        <fullName evidence="2 5">DNA mismatch repair protein MutL</fullName>
    </recommendedName>
</protein>
<dbReference type="KEGG" id="lfa:LFA_0367"/>
<dbReference type="InterPro" id="IPR013507">
    <property type="entry name" value="DNA_mismatch_S5_2-like"/>
</dbReference>
<dbReference type="CDD" id="cd03482">
    <property type="entry name" value="MutL_Trans_MutL"/>
    <property type="match status" value="1"/>
</dbReference>